<accession>A0A2G8SIW7</accession>
<reference evidence="1 2" key="1">
    <citation type="journal article" date="2015" name="Sci. Rep.">
        <title>Chromosome-level genome map provides insights into diverse defense mechanisms in the medicinal fungus Ganoderma sinense.</title>
        <authorList>
            <person name="Zhu Y."/>
            <person name="Xu J."/>
            <person name="Sun C."/>
            <person name="Zhou S."/>
            <person name="Xu H."/>
            <person name="Nelson D.R."/>
            <person name="Qian J."/>
            <person name="Song J."/>
            <person name="Luo H."/>
            <person name="Xiang L."/>
            <person name="Li Y."/>
            <person name="Xu Z."/>
            <person name="Ji A."/>
            <person name="Wang L."/>
            <person name="Lu S."/>
            <person name="Hayward A."/>
            <person name="Sun W."/>
            <person name="Li X."/>
            <person name="Schwartz D.C."/>
            <person name="Wang Y."/>
            <person name="Chen S."/>
        </authorList>
    </citation>
    <scope>NUCLEOTIDE SEQUENCE [LARGE SCALE GENOMIC DNA]</scope>
    <source>
        <strain evidence="1 2">ZZ0214-1</strain>
    </source>
</reference>
<name>A0A2G8SIW7_9APHY</name>
<dbReference type="OrthoDB" id="2762359at2759"/>
<sequence>MIGITDDGVVPEHELRQWLDAKYAQQVSDMGDLEIPIARAREFLDSPGGVTGCKPHEGTPNVFIRAIPDCDYSLRLFPGNIALQEYCADFVRASTGQPANCPKDFELWSAPTGPSGLTMPSGRLLPNRQPVEDGHDDYHVLDFPAVAL</sequence>
<protein>
    <submittedName>
        <fullName evidence="1">Uncharacterized protein</fullName>
    </submittedName>
</protein>
<evidence type="ECO:0000313" key="1">
    <source>
        <dbReference type="EMBL" id="PIL33667.1"/>
    </source>
</evidence>
<dbReference type="AlphaFoldDB" id="A0A2G8SIW7"/>
<dbReference type="Proteomes" id="UP000230002">
    <property type="component" value="Unassembled WGS sequence"/>
</dbReference>
<dbReference type="EMBL" id="AYKW01000007">
    <property type="protein sequence ID" value="PIL33667.1"/>
    <property type="molecule type" value="Genomic_DNA"/>
</dbReference>
<gene>
    <name evidence="1" type="ORF">GSI_04290</name>
</gene>
<organism evidence="1 2">
    <name type="scientific">Ganoderma sinense ZZ0214-1</name>
    <dbReference type="NCBI Taxonomy" id="1077348"/>
    <lineage>
        <taxon>Eukaryota</taxon>
        <taxon>Fungi</taxon>
        <taxon>Dikarya</taxon>
        <taxon>Basidiomycota</taxon>
        <taxon>Agaricomycotina</taxon>
        <taxon>Agaricomycetes</taxon>
        <taxon>Polyporales</taxon>
        <taxon>Polyporaceae</taxon>
        <taxon>Ganoderma</taxon>
    </lineage>
</organism>
<keyword evidence="2" id="KW-1185">Reference proteome</keyword>
<comment type="caution">
    <text evidence="1">The sequence shown here is derived from an EMBL/GenBank/DDBJ whole genome shotgun (WGS) entry which is preliminary data.</text>
</comment>
<evidence type="ECO:0000313" key="2">
    <source>
        <dbReference type="Proteomes" id="UP000230002"/>
    </source>
</evidence>
<proteinExistence type="predicted"/>